<keyword evidence="1" id="KW-0812">Transmembrane</keyword>
<sequence length="225" mass="24724">MTAAGWLVLICWVLCYCVEFTAARWLKSHCNARYLPPVIGYCITLIVVGLPFLIMHIDILVWAPLYTVLAAVSFAGAWFRRERSLWANAAAVIAASLMATITLHYAANSPSIPQVSLPGLVLSLCFAATQFGSVLFVKTMIRERGKRSYVVTSWVWHVALLAWWIAAANQNLFLVILGLILLARAIALPLIARHQQVRPVIVGITECFTSLVAFGCILGNALTVI</sequence>
<evidence type="ECO:0000313" key="3">
    <source>
        <dbReference type="Proteomes" id="UP000029066"/>
    </source>
</evidence>
<evidence type="ECO:0000313" key="2">
    <source>
        <dbReference type="EMBL" id="KFI92619.1"/>
    </source>
</evidence>
<gene>
    <name evidence="2" type="ORF">BISA_0311</name>
</gene>
<dbReference type="EMBL" id="JGZN01000007">
    <property type="protein sequence ID" value="KFI92619.1"/>
    <property type="molecule type" value="Genomic_DNA"/>
</dbReference>
<feature type="transmembrane region" description="Helical" evidence="1">
    <location>
        <begin position="6"/>
        <end position="26"/>
    </location>
</feature>
<feature type="transmembrane region" description="Helical" evidence="1">
    <location>
        <begin position="149"/>
        <end position="166"/>
    </location>
</feature>
<dbReference type="Proteomes" id="UP000029066">
    <property type="component" value="Unassembled WGS sequence"/>
</dbReference>
<dbReference type="Pfam" id="PF14256">
    <property type="entry name" value="YwiC"/>
    <property type="match status" value="1"/>
</dbReference>
<feature type="transmembrane region" description="Helical" evidence="1">
    <location>
        <begin position="61"/>
        <end position="79"/>
    </location>
</feature>
<keyword evidence="1" id="KW-0472">Membrane</keyword>
<evidence type="ECO:0008006" key="4">
    <source>
        <dbReference type="Google" id="ProtNLM"/>
    </source>
</evidence>
<keyword evidence="1" id="KW-1133">Transmembrane helix</keyword>
<feature type="transmembrane region" description="Helical" evidence="1">
    <location>
        <begin position="172"/>
        <end position="192"/>
    </location>
</feature>
<comment type="caution">
    <text evidence="2">The sequence shown here is derived from an EMBL/GenBank/DDBJ whole genome shotgun (WGS) entry which is preliminary data.</text>
</comment>
<reference evidence="2 3" key="1">
    <citation type="submission" date="2014-03" db="EMBL/GenBank/DDBJ databases">
        <title>Genomics of Bifidobacteria.</title>
        <authorList>
            <person name="Ventura M."/>
            <person name="Milani C."/>
            <person name="Lugli G.A."/>
        </authorList>
    </citation>
    <scope>NUCLEOTIDE SEQUENCE [LARGE SCALE GENOMIC DNA]</scope>
    <source>
        <strain evidence="2 3">DSM 23967</strain>
    </source>
</reference>
<proteinExistence type="predicted"/>
<feature type="transmembrane region" description="Helical" evidence="1">
    <location>
        <begin position="38"/>
        <end position="55"/>
    </location>
</feature>
<evidence type="ECO:0000256" key="1">
    <source>
        <dbReference type="SAM" id="Phobius"/>
    </source>
</evidence>
<dbReference type="AlphaFoldDB" id="A0A087DAR9"/>
<accession>A0A087DAR9</accession>
<feature type="transmembrane region" description="Helical" evidence="1">
    <location>
        <begin position="86"/>
        <end position="107"/>
    </location>
</feature>
<name>A0A087DAR9_9BIFI</name>
<organism evidence="2 3">
    <name type="scientific">Bifidobacterium saguini DSM 23967</name>
    <dbReference type="NCBI Taxonomy" id="1437607"/>
    <lineage>
        <taxon>Bacteria</taxon>
        <taxon>Bacillati</taxon>
        <taxon>Actinomycetota</taxon>
        <taxon>Actinomycetes</taxon>
        <taxon>Bifidobacteriales</taxon>
        <taxon>Bifidobacteriaceae</taxon>
        <taxon>Bifidobacterium</taxon>
    </lineage>
</organism>
<feature type="transmembrane region" description="Helical" evidence="1">
    <location>
        <begin position="119"/>
        <end position="137"/>
    </location>
</feature>
<feature type="transmembrane region" description="Helical" evidence="1">
    <location>
        <begin position="199"/>
        <end position="222"/>
    </location>
</feature>
<protein>
    <recommendedName>
        <fullName evidence="4">YwiC-like protein</fullName>
    </recommendedName>
</protein>
<dbReference type="InterPro" id="IPR025576">
    <property type="entry name" value="YwiC"/>
</dbReference>